<organism evidence="1">
    <name type="scientific">marine metagenome</name>
    <dbReference type="NCBI Taxonomy" id="408172"/>
    <lineage>
        <taxon>unclassified sequences</taxon>
        <taxon>metagenomes</taxon>
        <taxon>ecological metagenomes</taxon>
    </lineage>
</organism>
<sequence>MGILRDALLGAMLCGAYTISVAADKQEQPEAGLLDFLGMWEKDNGQWELFVDIASDIDAETEVERSAKHDTGRDYE</sequence>
<gene>
    <name evidence="1" type="ORF">METZ01_LOCUS212349</name>
</gene>
<reference evidence="1" key="1">
    <citation type="submission" date="2018-05" db="EMBL/GenBank/DDBJ databases">
        <authorList>
            <person name="Lanie J.A."/>
            <person name="Ng W.-L."/>
            <person name="Kazmierczak K.M."/>
            <person name="Andrzejewski T.M."/>
            <person name="Davidsen T.M."/>
            <person name="Wayne K.J."/>
            <person name="Tettelin H."/>
            <person name="Glass J.I."/>
            <person name="Rusch D."/>
            <person name="Podicherti R."/>
            <person name="Tsui H.-C.T."/>
            <person name="Winkler M.E."/>
        </authorList>
    </citation>
    <scope>NUCLEOTIDE SEQUENCE</scope>
</reference>
<evidence type="ECO:0000313" key="1">
    <source>
        <dbReference type="EMBL" id="SVB59495.1"/>
    </source>
</evidence>
<protein>
    <submittedName>
        <fullName evidence="1">Uncharacterized protein</fullName>
    </submittedName>
</protein>
<name>A0A382F9Z9_9ZZZZ</name>
<accession>A0A382F9Z9</accession>
<dbReference type="EMBL" id="UINC01048670">
    <property type="protein sequence ID" value="SVB59495.1"/>
    <property type="molecule type" value="Genomic_DNA"/>
</dbReference>
<proteinExistence type="predicted"/>
<dbReference type="AlphaFoldDB" id="A0A382F9Z9"/>